<feature type="transmembrane region" description="Helical" evidence="1">
    <location>
        <begin position="44"/>
        <end position="64"/>
    </location>
</feature>
<keyword evidence="1" id="KW-0472">Membrane</keyword>
<dbReference type="Pfam" id="PF11146">
    <property type="entry name" value="DUF2905"/>
    <property type="match status" value="1"/>
</dbReference>
<organism evidence="2 3">
    <name type="scientific">Candidatus Thiodiazotropha endolucinida</name>
    <dbReference type="NCBI Taxonomy" id="1655433"/>
    <lineage>
        <taxon>Bacteria</taxon>
        <taxon>Pseudomonadati</taxon>
        <taxon>Pseudomonadota</taxon>
        <taxon>Gammaproteobacteria</taxon>
        <taxon>Chromatiales</taxon>
        <taxon>Sedimenticolaceae</taxon>
        <taxon>Candidatus Thiodiazotropha</taxon>
    </lineage>
</organism>
<comment type="caution">
    <text evidence="2">The sequence shown here is derived from an EMBL/GenBank/DDBJ whole genome shotgun (WGS) entry which is preliminary data.</text>
</comment>
<protein>
    <recommendedName>
        <fullName evidence="4">DUF2905 domain-containing protein</fullName>
    </recommendedName>
</protein>
<keyword evidence="1" id="KW-1133">Transmembrane helix</keyword>
<accession>A0A7Z0VIG1</accession>
<dbReference type="OrthoDB" id="9811610at2"/>
<evidence type="ECO:0000256" key="1">
    <source>
        <dbReference type="SAM" id="Phobius"/>
    </source>
</evidence>
<keyword evidence="1" id="KW-0812">Transmembrane</keyword>
<dbReference type="InterPro" id="IPR021320">
    <property type="entry name" value="DUF2905"/>
</dbReference>
<reference evidence="2 3" key="1">
    <citation type="submission" date="2016-06" db="EMBL/GenBank/DDBJ databases">
        <title>Genome sequence of endosymbiont of Candidatus Endolucinida thiodiazotropha.</title>
        <authorList>
            <person name="Poehlein A."/>
            <person name="Koenig S."/>
            <person name="Heiden S.E."/>
            <person name="Thuermer A."/>
            <person name="Voget S."/>
            <person name="Daniel R."/>
            <person name="Markert S."/>
            <person name="Gros O."/>
            <person name="Schweder T."/>
        </authorList>
    </citation>
    <scope>NUCLEOTIDE SEQUENCE [LARGE SCALE GENOMIC DNA]</scope>
    <source>
        <strain evidence="2 3">COS</strain>
    </source>
</reference>
<dbReference type="PANTHER" id="PTHR36443:SF1">
    <property type="entry name" value="BSR5223 PROTEIN"/>
    <property type="match status" value="1"/>
</dbReference>
<proteinExistence type="predicted"/>
<sequence length="66" mass="7713">MQKFLFGLAITALLLGLLWPWIDKIPFGRLPGDIVVERENFRFYLPLTSMLLVSALITLILWLIRR</sequence>
<dbReference type="AlphaFoldDB" id="A0A7Z0VIG1"/>
<name>A0A7Z0VIG1_9GAMM</name>
<dbReference type="RefSeq" id="WP_069127490.1">
    <property type="nucleotide sequence ID" value="NZ_MARB01000026.1"/>
</dbReference>
<dbReference type="EMBL" id="MARB01000026">
    <property type="protein sequence ID" value="ODJ86175.1"/>
    <property type="molecule type" value="Genomic_DNA"/>
</dbReference>
<dbReference type="PANTHER" id="PTHR36443">
    <property type="entry name" value="BSR5223 PROTEIN"/>
    <property type="match status" value="1"/>
</dbReference>
<evidence type="ECO:0000313" key="2">
    <source>
        <dbReference type="EMBL" id="ODJ86175.1"/>
    </source>
</evidence>
<dbReference type="Proteomes" id="UP000094769">
    <property type="component" value="Unassembled WGS sequence"/>
</dbReference>
<evidence type="ECO:0008006" key="4">
    <source>
        <dbReference type="Google" id="ProtNLM"/>
    </source>
</evidence>
<keyword evidence="3" id="KW-1185">Reference proteome</keyword>
<gene>
    <name evidence="2" type="ORF">CODIS_36080</name>
</gene>
<evidence type="ECO:0000313" key="3">
    <source>
        <dbReference type="Proteomes" id="UP000094769"/>
    </source>
</evidence>